<dbReference type="Pfam" id="PF13768">
    <property type="entry name" value="VWA_3"/>
    <property type="match status" value="1"/>
</dbReference>
<sequence length="698" mass="76628">MEDSCGLITPQRLPVPLQSVEVQVDVMDHVATVVSTLLYQNKEKKHIETVFVFPMPSEAAICHFSAKVGQTLIVAEVKEKNQACEEYDDVLSSGQRAFLMEKSDQRPDIFSINVGSLPPGESASIRVEYVTELDVQADEALRFCLPAVLNPRYQPAVTSVPSSLVPYDLSFLARVQSARLISKVESNCTMDPLEYLSQDQTAASVKLAAGHKFDRDVELLIYYKDTHEPSAVVEAGWASAEPGTLMGDSAVMLSLYPEFPDMSTSIGEFVCLLDRSGSMSGDRLAMDTLLFLLKSLPLGCYFNIYSFGSSFEQIFPKSVEYKQKTMEEALKKVEKMQADLDGTEILAPLKHIYSQSCIPNQPRQLFVFTDGEVANTKEVINLVKSNSGSQSRCFSFGIGGGASTALINGLAKEGGGYAQFITGSDQMESKVIQSLRFAMQPSVVDISVKWDLPKGVSATVLSPPLTCIFQGQRSLLYAQLTGQVLTEGCVTVKYSLAGRPTENKLNFSLKPTEDTGLTVHRLAARSLIRSLEQGQGGRRGQIDDAKKKKIIDLSVQSGVRSSFTAFIAVNKTSGEAIQGPLLRIPFVKCRHHRCRATPTHPCRYVESSRHSEFTRGYGYREYPLDGSCVLCPEECGGPRSREEQGPLLELVSLQTASGCWELEPAFAKAVGKTSKDLENNRPSNVSYKSSCQIILQLL</sequence>
<dbReference type="PROSITE" id="PS51468">
    <property type="entry name" value="VIT"/>
    <property type="match status" value="1"/>
</dbReference>
<dbReference type="Proteomes" id="UP000694523">
    <property type="component" value="Unplaced"/>
</dbReference>
<dbReference type="SUPFAM" id="SSF53300">
    <property type="entry name" value="vWA-like"/>
    <property type="match status" value="1"/>
</dbReference>
<accession>A0A8C6U1E5</accession>
<dbReference type="Ensembl" id="ENSNMLT00000030347.1">
    <property type="protein sequence ID" value="ENSNMLP00000027154.1"/>
    <property type="gene ID" value="ENSNMLG00000017320.1"/>
</dbReference>
<dbReference type="Pfam" id="PF08487">
    <property type="entry name" value="VIT"/>
    <property type="match status" value="1"/>
</dbReference>
<keyword evidence="5" id="KW-1185">Reference proteome</keyword>
<feature type="coiled-coil region" evidence="1">
    <location>
        <begin position="319"/>
        <end position="346"/>
    </location>
</feature>
<evidence type="ECO:0000259" key="2">
    <source>
        <dbReference type="PROSITE" id="PS50234"/>
    </source>
</evidence>
<dbReference type="Gene3D" id="3.40.50.410">
    <property type="entry name" value="von Willebrand factor, type A domain"/>
    <property type="match status" value="1"/>
</dbReference>
<reference evidence="4" key="1">
    <citation type="submission" date="2025-08" db="UniProtKB">
        <authorList>
            <consortium name="Ensembl"/>
        </authorList>
    </citation>
    <scope>IDENTIFICATION</scope>
</reference>
<protein>
    <recommendedName>
        <fullName evidence="6">von Willebrand factor A domain containing 5A</fullName>
    </recommendedName>
</protein>
<name>A0A8C6U1E5_9GOBI</name>
<dbReference type="PANTHER" id="PTHR45737">
    <property type="entry name" value="VON WILLEBRAND FACTOR A DOMAIN-CONTAINING PROTEIN 5A"/>
    <property type="match status" value="1"/>
</dbReference>
<evidence type="ECO:0008006" key="6">
    <source>
        <dbReference type="Google" id="ProtNLM"/>
    </source>
</evidence>
<evidence type="ECO:0000313" key="5">
    <source>
        <dbReference type="Proteomes" id="UP000694523"/>
    </source>
</evidence>
<feature type="domain" description="VIT" evidence="3">
    <location>
        <begin position="1"/>
        <end position="131"/>
    </location>
</feature>
<keyword evidence="1" id="KW-0175">Coiled coil</keyword>
<evidence type="ECO:0000259" key="3">
    <source>
        <dbReference type="PROSITE" id="PS51468"/>
    </source>
</evidence>
<dbReference type="PANTHER" id="PTHR45737:SF6">
    <property type="entry name" value="VON WILLEBRAND FACTOR A DOMAIN-CONTAINING PROTEIN 5A"/>
    <property type="match status" value="1"/>
</dbReference>
<dbReference type="SMART" id="SM00609">
    <property type="entry name" value="VIT"/>
    <property type="match status" value="1"/>
</dbReference>
<organism evidence="4 5">
    <name type="scientific">Neogobius melanostomus</name>
    <name type="common">round goby</name>
    <dbReference type="NCBI Taxonomy" id="47308"/>
    <lineage>
        <taxon>Eukaryota</taxon>
        <taxon>Metazoa</taxon>
        <taxon>Chordata</taxon>
        <taxon>Craniata</taxon>
        <taxon>Vertebrata</taxon>
        <taxon>Euteleostomi</taxon>
        <taxon>Actinopterygii</taxon>
        <taxon>Neopterygii</taxon>
        <taxon>Teleostei</taxon>
        <taxon>Neoteleostei</taxon>
        <taxon>Acanthomorphata</taxon>
        <taxon>Gobiaria</taxon>
        <taxon>Gobiiformes</taxon>
        <taxon>Gobioidei</taxon>
        <taxon>Gobiidae</taxon>
        <taxon>Benthophilinae</taxon>
        <taxon>Neogobiini</taxon>
        <taxon>Neogobius</taxon>
    </lineage>
</organism>
<proteinExistence type="predicted"/>
<dbReference type="SMART" id="SM00327">
    <property type="entry name" value="VWA"/>
    <property type="match status" value="1"/>
</dbReference>
<dbReference type="PROSITE" id="PS50234">
    <property type="entry name" value="VWFA"/>
    <property type="match status" value="1"/>
</dbReference>
<dbReference type="InterPro" id="IPR013694">
    <property type="entry name" value="VIT"/>
</dbReference>
<feature type="domain" description="VWFA" evidence="2">
    <location>
        <begin position="268"/>
        <end position="443"/>
    </location>
</feature>
<evidence type="ECO:0000313" key="4">
    <source>
        <dbReference type="Ensembl" id="ENSNMLP00000027154.1"/>
    </source>
</evidence>
<dbReference type="InterPro" id="IPR036465">
    <property type="entry name" value="vWFA_dom_sf"/>
</dbReference>
<reference evidence="4" key="2">
    <citation type="submission" date="2025-09" db="UniProtKB">
        <authorList>
            <consortium name="Ensembl"/>
        </authorList>
    </citation>
    <scope>IDENTIFICATION</scope>
</reference>
<evidence type="ECO:0000256" key="1">
    <source>
        <dbReference type="SAM" id="Coils"/>
    </source>
</evidence>
<dbReference type="AlphaFoldDB" id="A0A8C6U1E5"/>
<dbReference type="InterPro" id="IPR002035">
    <property type="entry name" value="VWF_A"/>
</dbReference>